<dbReference type="EMBL" id="WUUS01000005">
    <property type="protein sequence ID" value="MXR41405.1"/>
    <property type="molecule type" value="Genomic_DNA"/>
</dbReference>
<protein>
    <recommendedName>
        <fullName evidence="1">DUF7305 domain-containing protein</fullName>
    </recommendedName>
</protein>
<gene>
    <name evidence="2" type="ORF">GRX01_08650</name>
</gene>
<evidence type="ECO:0000313" key="2">
    <source>
        <dbReference type="EMBL" id="MXR41405.1"/>
    </source>
</evidence>
<keyword evidence="3" id="KW-1185">Reference proteome</keyword>
<dbReference type="InterPro" id="IPR055713">
    <property type="entry name" value="DUF7289"/>
</dbReference>
<dbReference type="Pfam" id="PF23981">
    <property type="entry name" value="DUF7305"/>
    <property type="match status" value="1"/>
</dbReference>
<dbReference type="InterPro" id="IPR055729">
    <property type="entry name" value="DUF7305"/>
</dbReference>
<feature type="domain" description="DUF7305" evidence="1">
    <location>
        <begin position="354"/>
        <end position="550"/>
    </location>
</feature>
<organism evidence="2 3">
    <name type="scientific">Halobaculum saliterrae</name>
    <dbReference type="NCBI Taxonomy" id="2073113"/>
    <lineage>
        <taxon>Archaea</taxon>
        <taxon>Methanobacteriati</taxon>
        <taxon>Methanobacteriota</taxon>
        <taxon>Stenosarchaea group</taxon>
        <taxon>Halobacteria</taxon>
        <taxon>Halobacteriales</taxon>
        <taxon>Haloferacaceae</taxon>
        <taxon>Halobaculum</taxon>
    </lineage>
</organism>
<dbReference type="Proteomes" id="UP000437065">
    <property type="component" value="Unassembled WGS sequence"/>
</dbReference>
<sequence length="578" mass="60593">MRAWGTGDSRAQGDVIALVLLLAITVVGASAIVAFGGDAITGIQQSATDGAAEQSMTQFDSKASLVAHGDSDAQSVRLTGSGGATRAVEADAGWMNVTIRNTTDDEVTAVLTNTTLGAVTYREGDTVVAYQGGGVWRRTDGGSTMVSPPEFHYRGTTLTLPLVTVSGDARLDDDARITRSNDSTAVYPDPNRSNRTNPLDEGKVVIVVHSEFYRAWGQFFAERTQGSVSVDDANETATIVLQTPTDLDPVRAALTSRAVGDEISLDGTGNSNVWIDSYNSSNGSYAATKSANGTVTTAGSIDIQGNGKILGSVRSGASVNVGTANGNITGTVEHTTGYNANPNAEPQPDSDRVSQIDGVAAGDDLSPFVRSRIEAIEADNDNANTSAITESGGEYSIDFGGDDTATLSGDDGTEYYLSDIDMSSGEELVIDTAGASEVEIVVGQDVSLVGTEIRIEGSGIVRFYVADDIALDGANVSVPDERSRQHWMYGTGNTDVDISDGSRFVGVLYVTGDDGNNDFTIKQSDVFGGVVAGEMDIQNGGTVHYDQALRIEQVVPVDADIPRITYLHVSITEIEVDD</sequence>
<reference evidence="2 3" key="1">
    <citation type="submission" date="2019-12" db="EMBL/GenBank/DDBJ databases">
        <title>Isolation and characterization of three novel carbon monoxide-oxidizing members of Halobacteria from salione crusts and soils.</title>
        <authorList>
            <person name="Myers M.R."/>
            <person name="King G.M."/>
        </authorList>
    </citation>
    <scope>NUCLEOTIDE SEQUENCE [LARGE SCALE GENOMIC DNA]</scope>
    <source>
        <strain evidence="2 3">WSA2</strain>
    </source>
</reference>
<dbReference type="RefSeq" id="WP_159665805.1">
    <property type="nucleotide sequence ID" value="NZ_WUUS01000005.1"/>
</dbReference>
<dbReference type="Pfam" id="PF23960">
    <property type="entry name" value="DUF7289"/>
    <property type="match status" value="1"/>
</dbReference>
<dbReference type="OrthoDB" id="148042at2157"/>
<accession>A0A6B0SRX3</accession>
<name>A0A6B0SRX3_9EURY</name>
<dbReference type="AlphaFoldDB" id="A0A6B0SRX3"/>
<proteinExistence type="predicted"/>
<comment type="caution">
    <text evidence="2">The sequence shown here is derived from an EMBL/GenBank/DDBJ whole genome shotgun (WGS) entry which is preliminary data.</text>
</comment>
<evidence type="ECO:0000259" key="1">
    <source>
        <dbReference type="Pfam" id="PF23981"/>
    </source>
</evidence>
<evidence type="ECO:0000313" key="3">
    <source>
        <dbReference type="Proteomes" id="UP000437065"/>
    </source>
</evidence>